<evidence type="ECO:0000313" key="2">
    <source>
        <dbReference type="Proteomes" id="UP001234297"/>
    </source>
</evidence>
<gene>
    <name evidence="1" type="ORF">MRB53_023445</name>
</gene>
<sequence>MPSSQRFQWSLVRIFSWRFNVLLTEIGLRFSPVTPSPSSSPGIFSNLVGLFPFFCLCGWQGSGGITIKNPGQALIFGFHKDNHHS</sequence>
<dbReference type="Proteomes" id="UP001234297">
    <property type="component" value="Chromosome 7"/>
</dbReference>
<evidence type="ECO:0000313" key="1">
    <source>
        <dbReference type="EMBL" id="KAJ8630122.1"/>
    </source>
</evidence>
<name>A0ACC2LAM0_PERAE</name>
<proteinExistence type="predicted"/>
<reference evidence="1 2" key="1">
    <citation type="journal article" date="2022" name="Hortic Res">
        <title>A haplotype resolved chromosomal level avocado genome allows analysis of novel avocado genes.</title>
        <authorList>
            <person name="Nath O."/>
            <person name="Fletcher S.J."/>
            <person name="Hayward A."/>
            <person name="Shaw L.M."/>
            <person name="Masouleh A.K."/>
            <person name="Furtado A."/>
            <person name="Henry R.J."/>
            <person name="Mitter N."/>
        </authorList>
    </citation>
    <scope>NUCLEOTIDE SEQUENCE [LARGE SCALE GENOMIC DNA]</scope>
    <source>
        <strain evidence="2">cv. Hass</strain>
    </source>
</reference>
<organism evidence="1 2">
    <name type="scientific">Persea americana</name>
    <name type="common">Avocado</name>
    <dbReference type="NCBI Taxonomy" id="3435"/>
    <lineage>
        <taxon>Eukaryota</taxon>
        <taxon>Viridiplantae</taxon>
        <taxon>Streptophyta</taxon>
        <taxon>Embryophyta</taxon>
        <taxon>Tracheophyta</taxon>
        <taxon>Spermatophyta</taxon>
        <taxon>Magnoliopsida</taxon>
        <taxon>Magnoliidae</taxon>
        <taxon>Laurales</taxon>
        <taxon>Lauraceae</taxon>
        <taxon>Persea</taxon>
    </lineage>
</organism>
<accession>A0ACC2LAM0</accession>
<comment type="caution">
    <text evidence="1">The sequence shown here is derived from an EMBL/GenBank/DDBJ whole genome shotgun (WGS) entry which is preliminary data.</text>
</comment>
<dbReference type="EMBL" id="CM056815">
    <property type="protein sequence ID" value="KAJ8630122.1"/>
    <property type="molecule type" value="Genomic_DNA"/>
</dbReference>
<keyword evidence="2" id="KW-1185">Reference proteome</keyword>
<protein>
    <submittedName>
        <fullName evidence="1">Uncharacterized protein</fullName>
    </submittedName>
</protein>